<proteinExistence type="predicted"/>
<dbReference type="AlphaFoldDB" id="A0A7I8K1R9"/>
<evidence type="ECO:0000313" key="1">
    <source>
        <dbReference type="EMBL" id="CAA2615014.1"/>
    </source>
</evidence>
<dbReference type="EMBL" id="LR743588">
    <property type="protein sequence ID" value="CAA2615014.1"/>
    <property type="molecule type" value="Genomic_DNA"/>
</dbReference>
<organism evidence="2 3">
    <name type="scientific">Spirodela intermedia</name>
    <name type="common">Intermediate duckweed</name>
    <dbReference type="NCBI Taxonomy" id="51605"/>
    <lineage>
        <taxon>Eukaryota</taxon>
        <taxon>Viridiplantae</taxon>
        <taxon>Streptophyta</taxon>
        <taxon>Embryophyta</taxon>
        <taxon>Tracheophyta</taxon>
        <taxon>Spermatophyta</taxon>
        <taxon>Magnoliopsida</taxon>
        <taxon>Liliopsida</taxon>
        <taxon>Araceae</taxon>
        <taxon>Lemnoideae</taxon>
        <taxon>Spirodela</taxon>
    </lineage>
</organism>
<name>A0A7I8K1R9_SPIIN</name>
<evidence type="ECO:0000313" key="2">
    <source>
        <dbReference type="EMBL" id="CAA7389455.1"/>
    </source>
</evidence>
<reference evidence="2" key="1">
    <citation type="submission" date="2020-02" db="EMBL/GenBank/DDBJ databases">
        <authorList>
            <person name="Scholz U."/>
            <person name="Mascher M."/>
            <person name="Fiebig A."/>
        </authorList>
    </citation>
    <scope>NUCLEOTIDE SEQUENCE</scope>
</reference>
<keyword evidence="3" id="KW-1185">Reference proteome</keyword>
<sequence>MVPAVTVASGVLSCSTCLASPKSPSRACKSSSSITLLDLTSLWMTCRSHSRWRYASADAIPVRILRRWRHERTSPEDLGS</sequence>
<gene>
    <name evidence="1" type="ORF">SI7747_01001377</name>
    <name evidence="2" type="ORF">SI8410_01001503</name>
</gene>
<dbReference type="EMBL" id="LR746264">
    <property type="protein sequence ID" value="CAA7389455.1"/>
    <property type="molecule type" value="Genomic_DNA"/>
</dbReference>
<accession>A0A7I8K1R9</accession>
<protein>
    <submittedName>
        <fullName evidence="2">Uncharacterized protein</fullName>
    </submittedName>
</protein>
<dbReference type="Proteomes" id="UP000663760">
    <property type="component" value="Chromosome 1"/>
</dbReference>
<evidence type="ECO:0000313" key="3">
    <source>
        <dbReference type="Proteomes" id="UP000663760"/>
    </source>
</evidence>